<dbReference type="EMBL" id="OX458333">
    <property type="protein sequence ID" value="CAI8969727.1"/>
    <property type="molecule type" value="Genomic_DNA"/>
</dbReference>
<keyword evidence="2" id="KW-1185">Reference proteome</keyword>
<evidence type="ECO:0000313" key="1">
    <source>
        <dbReference type="EMBL" id="CAI8969727.1"/>
    </source>
</evidence>
<sequence>MSCYYPCKVPATVTPGLITGSGLKLTEEMSEAWGIAGNSRLNNREWIETFSALGASVLLASNSRLNNREWIETRPP</sequence>
<organism evidence="1 2">
    <name type="scientific">Methylocaldum szegediense</name>
    <dbReference type="NCBI Taxonomy" id="73780"/>
    <lineage>
        <taxon>Bacteria</taxon>
        <taxon>Pseudomonadati</taxon>
        <taxon>Pseudomonadota</taxon>
        <taxon>Gammaproteobacteria</taxon>
        <taxon>Methylococcales</taxon>
        <taxon>Methylococcaceae</taxon>
        <taxon>Methylocaldum</taxon>
    </lineage>
</organism>
<gene>
    <name evidence="1" type="ORF">MSZNOR_4853</name>
</gene>
<dbReference type="Proteomes" id="UP001162030">
    <property type="component" value="Chromosome"/>
</dbReference>
<proteinExistence type="predicted"/>
<protein>
    <submittedName>
        <fullName evidence="1">Uncharacterized protein</fullName>
    </submittedName>
</protein>
<evidence type="ECO:0000313" key="2">
    <source>
        <dbReference type="Proteomes" id="UP001162030"/>
    </source>
</evidence>
<name>A0ABM9I960_9GAMM</name>
<reference evidence="1 2" key="1">
    <citation type="submission" date="2023-03" db="EMBL/GenBank/DDBJ databases">
        <authorList>
            <person name="Pearce D."/>
        </authorList>
    </citation>
    <scope>NUCLEOTIDE SEQUENCE [LARGE SCALE GENOMIC DNA]</scope>
    <source>
        <strain evidence="1">Msz</strain>
    </source>
</reference>
<accession>A0ABM9I960</accession>